<gene>
    <name evidence="1" type="ORF">LCGC14_2158830</name>
</gene>
<proteinExistence type="predicted"/>
<dbReference type="AlphaFoldDB" id="A0A0F9GPF7"/>
<evidence type="ECO:0000313" key="1">
    <source>
        <dbReference type="EMBL" id="KKL65052.1"/>
    </source>
</evidence>
<reference evidence="1" key="1">
    <citation type="journal article" date="2015" name="Nature">
        <title>Complex archaea that bridge the gap between prokaryotes and eukaryotes.</title>
        <authorList>
            <person name="Spang A."/>
            <person name="Saw J.H."/>
            <person name="Jorgensen S.L."/>
            <person name="Zaremba-Niedzwiedzka K."/>
            <person name="Martijn J."/>
            <person name="Lind A.E."/>
            <person name="van Eijk R."/>
            <person name="Schleper C."/>
            <person name="Guy L."/>
            <person name="Ettema T.J."/>
        </authorList>
    </citation>
    <scope>NUCLEOTIDE SEQUENCE</scope>
</reference>
<dbReference type="EMBL" id="LAZR01027655">
    <property type="protein sequence ID" value="KKL65052.1"/>
    <property type="molecule type" value="Genomic_DNA"/>
</dbReference>
<sequence>DICLAPACTFEAASKGYCMKHCEDFAYRSYENIRAGD</sequence>
<feature type="non-terminal residue" evidence="1">
    <location>
        <position position="1"/>
    </location>
</feature>
<protein>
    <submittedName>
        <fullName evidence="1">Uncharacterized protein</fullName>
    </submittedName>
</protein>
<name>A0A0F9GPF7_9ZZZZ</name>
<accession>A0A0F9GPF7</accession>
<organism evidence="1">
    <name type="scientific">marine sediment metagenome</name>
    <dbReference type="NCBI Taxonomy" id="412755"/>
    <lineage>
        <taxon>unclassified sequences</taxon>
        <taxon>metagenomes</taxon>
        <taxon>ecological metagenomes</taxon>
    </lineage>
</organism>
<comment type="caution">
    <text evidence="1">The sequence shown here is derived from an EMBL/GenBank/DDBJ whole genome shotgun (WGS) entry which is preliminary data.</text>
</comment>